<name>A0A5B0RWA9_PUCGR</name>
<proteinExistence type="predicted"/>
<protein>
    <submittedName>
        <fullName evidence="2">Uncharacterized protein</fullName>
    </submittedName>
</protein>
<feature type="compositionally biased region" description="Basic and acidic residues" evidence="1">
    <location>
        <begin position="60"/>
        <end position="72"/>
    </location>
</feature>
<gene>
    <name evidence="2" type="ORF">PGTUg99_031373</name>
</gene>
<dbReference type="Proteomes" id="UP000325313">
    <property type="component" value="Unassembled WGS sequence"/>
</dbReference>
<evidence type="ECO:0000313" key="3">
    <source>
        <dbReference type="Proteomes" id="UP000325313"/>
    </source>
</evidence>
<comment type="caution">
    <text evidence="2">The sequence shown here is derived from an EMBL/GenBank/DDBJ whole genome shotgun (WGS) entry which is preliminary data.</text>
</comment>
<reference evidence="2 3" key="1">
    <citation type="submission" date="2019-05" db="EMBL/GenBank/DDBJ databases">
        <title>Emergence of the Ug99 lineage of the wheat stem rust pathogen through somatic hybridization.</title>
        <authorList>
            <person name="Li F."/>
            <person name="Upadhyaya N.M."/>
            <person name="Sperschneider J."/>
            <person name="Matny O."/>
            <person name="Nguyen-Phuc H."/>
            <person name="Mago R."/>
            <person name="Raley C."/>
            <person name="Miller M.E."/>
            <person name="Silverstein K.A.T."/>
            <person name="Henningsen E."/>
            <person name="Hirsch C.D."/>
            <person name="Visser B."/>
            <person name="Pretorius Z.A."/>
            <person name="Steffenson B.J."/>
            <person name="Schwessinger B."/>
            <person name="Dodds P.N."/>
            <person name="Figueroa M."/>
        </authorList>
    </citation>
    <scope>NUCLEOTIDE SEQUENCE [LARGE SCALE GENOMIC DNA]</scope>
    <source>
        <strain evidence="2 3">Ug99</strain>
    </source>
</reference>
<organism evidence="2 3">
    <name type="scientific">Puccinia graminis f. sp. tritici</name>
    <dbReference type="NCBI Taxonomy" id="56615"/>
    <lineage>
        <taxon>Eukaryota</taxon>
        <taxon>Fungi</taxon>
        <taxon>Dikarya</taxon>
        <taxon>Basidiomycota</taxon>
        <taxon>Pucciniomycotina</taxon>
        <taxon>Pucciniomycetes</taxon>
        <taxon>Pucciniales</taxon>
        <taxon>Pucciniaceae</taxon>
        <taxon>Puccinia</taxon>
    </lineage>
</organism>
<feature type="region of interest" description="Disordered" evidence="1">
    <location>
        <begin position="46"/>
        <end position="72"/>
    </location>
</feature>
<accession>A0A5B0RWA9</accession>
<evidence type="ECO:0000256" key="1">
    <source>
        <dbReference type="SAM" id="MobiDB-lite"/>
    </source>
</evidence>
<evidence type="ECO:0000313" key="2">
    <source>
        <dbReference type="EMBL" id="KAA1129143.1"/>
    </source>
</evidence>
<sequence>MRGELFAVFVTTNITAPNGAVDPAGSYPAGCSAHDSTALLWAQPRGRQTAPGGSVSNRIEPVDKIRLKNESK</sequence>
<dbReference type="EMBL" id="VDEP01000138">
    <property type="protein sequence ID" value="KAA1129143.1"/>
    <property type="molecule type" value="Genomic_DNA"/>
</dbReference>
<dbReference type="AlphaFoldDB" id="A0A5B0RWA9"/>